<dbReference type="GO" id="GO:0009251">
    <property type="term" value="P:glucan catabolic process"/>
    <property type="evidence" value="ECO:0007669"/>
    <property type="project" value="TreeGrafter"/>
</dbReference>
<protein>
    <recommendedName>
        <fullName evidence="9">glucan 1,3-beta-glucosidase</fullName>
        <ecNumber evidence="9">3.2.1.58</ecNumber>
    </recommendedName>
</protein>
<evidence type="ECO:0000313" key="11">
    <source>
        <dbReference type="Proteomes" id="UP000016924"/>
    </source>
</evidence>
<dbReference type="GO" id="GO:0009986">
    <property type="term" value="C:cell surface"/>
    <property type="evidence" value="ECO:0007669"/>
    <property type="project" value="TreeGrafter"/>
</dbReference>
<evidence type="ECO:0000256" key="4">
    <source>
        <dbReference type="ARBA" id="ARBA00022729"/>
    </source>
</evidence>
<dbReference type="GeneID" id="19906656"/>
<comment type="similarity">
    <text evidence="2">Belongs to the glycosyl hydrolase 5 (cellulase A) family.</text>
</comment>
<accession>R7Z7U0</accession>
<evidence type="ECO:0000313" key="10">
    <source>
        <dbReference type="EMBL" id="EON70079.1"/>
    </source>
</evidence>
<reference evidence="11" key="1">
    <citation type="submission" date="2012-06" db="EMBL/GenBank/DDBJ databases">
        <title>The genome sequence of Coniosporium apollinis CBS 100218.</title>
        <authorList>
            <consortium name="The Broad Institute Genome Sequencing Platform"/>
            <person name="Cuomo C."/>
            <person name="Gorbushina A."/>
            <person name="Noack S."/>
            <person name="Walker B."/>
            <person name="Young S.K."/>
            <person name="Zeng Q."/>
            <person name="Gargeya S."/>
            <person name="Fitzgerald M."/>
            <person name="Haas B."/>
            <person name="Abouelleil A."/>
            <person name="Alvarado L."/>
            <person name="Arachchi H.M."/>
            <person name="Berlin A.M."/>
            <person name="Chapman S.B."/>
            <person name="Goldberg J."/>
            <person name="Griggs A."/>
            <person name="Gujja S."/>
            <person name="Hansen M."/>
            <person name="Howarth C."/>
            <person name="Imamovic A."/>
            <person name="Larimer J."/>
            <person name="McCowan C."/>
            <person name="Montmayeur A."/>
            <person name="Murphy C."/>
            <person name="Neiman D."/>
            <person name="Pearson M."/>
            <person name="Priest M."/>
            <person name="Roberts A."/>
            <person name="Saif S."/>
            <person name="Shea T."/>
            <person name="Sisk P."/>
            <person name="Sykes S."/>
            <person name="Wortman J."/>
            <person name="Nusbaum C."/>
            <person name="Birren B."/>
        </authorList>
    </citation>
    <scope>NUCLEOTIDE SEQUENCE [LARGE SCALE GENOMIC DNA]</scope>
    <source>
        <strain evidence="11">CBS 100218</strain>
    </source>
</reference>
<dbReference type="OrthoDB" id="1887033at2759"/>
<dbReference type="SUPFAM" id="SSF51445">
    <property type="entry name" value="(Trans)glycosidases"/>
    <property type="match status" value="1"/>
</dbReference>
<dbReference type="InterPro" id="IPR017853">
    <property type="entry name" value="GH"/>
</dbReference>
<dbReference type="eggNOG" id="ENOG502RW7W">
    <property type="taxonomic scope" value="Eukaryota"/>
</dbReference>
<keyword evidence="7" id="KW-0961">Cell wall biogenesis/degradation</keyword>
<evidence type="ECO:0000256" key="7">
    <source>
        <dbReference type="ARBA" id="ARBA00023316"/>
    </source>
</evidence>
<keyword evidence="11" id="KW-1185">Reference proteome</keyword>
<proteinExistence type="inferred from homology"/>
<keyword evidence="3" id="KW-0964">Secreted</keyword>
<dbReference type="HOGENOM" id="CLU_004624_2_0_1"/>
<evidence type="ECO:0000256" key="1">
    <source>
        <dbReference type="ARBA" id="ARBA00004613"/>
    </source>
</evidence>
<keyword evidence="4" id="KW-0732">Signal</keyword>
<dbReference type="Gene3D" id="3.20.20.80">
    <property type="entry name" value="Glycosidases"/>
    <property type="match status" value="1"/>
</dbReference>
<evidence type="ECO:0000256" key="8">
    <source>
        <dbReference type="ARBA" id="ARBA00036824"/>
    </source>
</evidence>
<keyword evidence="5" id="KW-0378">Hydrolase</keyword>
<dbReference type="GO" id="GO:0071555">
    <property type="term" value="P:cell wall organization"/>
    <property type="evidence" value="ECO:0007669"/>
    <property type="project" value="UniProtKB-KW"/>
</dbReference>
<dbReference type="Proteomes" id="UP000016924">
    <property type="component" value="Unassembled WGS sequence"/>
</dbReference>
<dbReference type="EMBL" id="JH767674">
    <property type="protein sequence ID" value="EON70079.1"/>
    <property type="molecule type" value="Genomic_DNA"/>
</dbReference>
<dbReference type="OMA" id="THIYFFA"/>
<organism evidence="10 11">
    <name type="scientific">Coniosporium apollinis (strain CBS 100218)</name>
    <name type="common">Rock-inhabiting black yeast</name>
    <dbReference type="NCBI Taxonomy" id="1168221"/>
    <lineage>
        <taxon>Eukaryota</taxon>
        <taxon>Fungi</taxon>
        <taxon>Dikarya</taxon>
        <taxon>Ascomycota</taxon>
        <taxon>Pezizomycotina</taxon>
        <taxon>Dothideomycetes</taxon>
        <taxon>Dothideomycetes incertae sedis</taxon>
        <taxon>Coniosporium</taxon>
    </lineage>
</organism>
<sequence>MASVNINVLRIPVSYSVWVEVPGSQLDHGAQKHYLKAITTYAIERYGMHIILSLHNLPGGINNRETGEAFGHNAWYGNQIYLDWSYRAFDAMLAWTQETGRLSSFTLSPINEPASEPTEFASAAGMTPSGIEWLQKYFNGCLERVARVDKRIPLMIQDTFQGESFWGPHFPNDANIVIDTHIYFFAPPNATAFNVPDAICKQVPAAVGDGRFPVFIGEYSVLSTWNNTFAGRKTLFDTWRYVSTTHMQGHAFWSWRFTTRSMVDGEGVLKDYWSYEDMVDASSITAETTSSYC</sequence>
<comment type="catalytic activity">
    <reaction evidence="8">
        <text>Successive hydrolysis of beta-D-glucose units from the non-reducing ends of (1-&gt;3)-beta-D-glucans, releasing alpha-glucose.</text>
        <dbReference type="EC" id="3.2.1.58"/>
    </reaction>
</comment>
<dbReference type="InterPro" id="IPR050386">
    <property type="entry name" value="Glycosyl_hydrolase_5"/>
</dbReference>
<evidence type="ECO:0000256" key="6">
    <source>
        <dbReference type="ARBA" id="ARBA00023295"/>
    </source>
</evidence>
<evidence type="ECO:0000256" key="3">
    <source>
        <dbReference type="ARBA" id="ARBA00022525"/>
    </source>
</evidence>
<dbReference type="GO" id="GO:0005576">
    <property type="term" value="C:extracellular region"/>
    <property type="evidence" value="ECO:0007669"/>
    <property type="project" value="UniProtKB-SubCell"/>
</dbReference>
<dbReference type="PANTHER" id="PTHR31297">
    <property type="entry name" value="GLUCAN ENDO-1,6-BETA-GLUCOSIDASE B"/>
    <property type="match status" value="1"/>
</dbReference>
<dbReference type="PANTHER" id="PTHR31297:SF1">
    <property type="entry name" value="GLUCAN 1,3-BETA-GLUCOSIDASE I_II-RELATED"/>
    <property type="match status" value="1"/>
</dbReference>
<dbReference type="GO" id="GO:0004338">
    <property type="term" value="F:glucan exo-1,3-beta-glucosidase activity"/>
    <property type="evidence" value="ECO:0007669"/>
    <property type="project" value="UniProtKB-EC"/>
</dbReference>
<evidence type="ECO:0000256" key="9">
    <source>
        <dbReference type="ARBA" id="ARBA00038929"/>
    </source>
</evidence>
<gene>
    <name evidence="10" type="ORF">W97_09345</name>
</gene>
<dbReference type="RefSeq" id="XP_007785396.1">
    <property type="nucleotide sequence ID" value="XM_007787206.1"/>
</dbReference>
<evidence type="ECO:0000256" key="5">
    <source>
        <dbReference type="ARBA" id="ARBA00022801"/>
    </source>
</evidence>
<dbReference type="AlphaFoldDB" id="R7Z7U0"/>
<comment type="subcellular location">
    <subcellularLocation>
        <location evidence="1">Secreted</location>
    </subcellularLocation>
</comment>
<dbReference type="EC" id="3.2.1.58" evidence="9"/>
<name>R7Z7U0_CONA1</name>
<evidence type="ECO:0000256" key="2">
    <source>
        <dbReference type="ARBA" id="ARBA00005641"/>
    </source>
</evidence>
<keyword evidence="6" id="KW-0326">Glycosidase</keyword>